<dbReference type="InterPro" id="IPR052951">
    <property type="entry name" value="Tellurite_res_ion_channel"/>
</dbReference>
<evidence type="ECO:0000256" key="1">
    <source>
        <dbReference type="ARBA" id="ARBA00004141"/>
    </source>
</evidence>
<dbReference type="RefSeq" id="WP_350343003.1">
    <property type="nucleotide sequence ID" value="NZ_CP158367.1"/>
</dbReference>
<dbReference type="InterPro" id="IPR038665">
    <property type="entry name" value="Voltage-dep_anion_channel_sf"/>
</dbReference>
<dbReference type="PANTHER" id="PTHR37955">
    <property type="entry name" value="TELLURITE RESISTANCE PROTEIN TEHA"/>
    <property type="match status" value="1"/>
</dbReference>
<gene>
    <name evidence="6" type="ORF">PRVXT_002279</name>
</gene>
<feature type="transmembrane region" description="Helical" evidence="5">
    <location>
        <begin position="66"/>
        <end position="91"/>
    </location>
</feature>
<dbReference type="AlphaFoldDB" id="A0AAU7VJN7"/>
<sequence length="311" mass="34647">MGDIIKKTPYPIAGLMLACATLGNLLAIYGSFFRYLFGALAFCILALILIKVIVMPKSLVTAFENPVVASVLPTFSMGLMVLSTYFTSFILFANVMWFSAVLLHLILMAVFTFKYILNFDIKAVFPSYFVVYVGLVVGSISAPAIGQQSIGQVIFWFGFLSYLVLLPFVLYRVIKIKAMQPPALPTLVILTAPASLCLAGYISSFPQPNNALIYFLSGLAFVMFVAVAIKIPNLLKSEFYPSFSAFTFPFVITAVAFKNLSSINDFYGYMIFARFLEIWATIMVIYVVIRYLMFLLSLEFPIAQTKKKQAN</sequence>
<dbReference type="PANTHER" id="PTHR37955:SF1">
    <property type="entry name" value="DEP DOMAIN-CONTAINING PROTEIN"/>
    <property type="match status" value="1"/>
</dbReference>
<dbReference type="GO" id="GO:0005886">
    <property type="term" value="C:plasma membrane"/>
    <property type="evidence" value="ECO:0007669"/>
    <property type="project" value="TreeGrafter"/>
</dbReference>
<feature type="transmembrane region" description="Helical" evidence="5">
    <location>
        <begin position="211"/>
        <end position="232"/>
    </location>
</feature>
<dbReference type="PROSITE" id="PS51257">
    <property type="entry name" value="PROKAR_LIPOPROTEIN"/>
    <property type="match status" value="1"/>
</dbReference>
<feature type="transmembrane region" description="Helical" evidence="5">
    <location>
        <begin position="153"/>
        <end position="171"/>
    </location>
</feature>
<evidence type="ECO:0000256" key="2">
    <source>
        <dbReference type="ARBA" id="ARBA00022692"/>
    </source>
</evidence>
<protein>
    <submittedName>
        <fullName evidence="6">TDT family transporter</fullName>
    </submittedName>
</protein>
<feature type="transmembrane region" description="Helical" evidence="5">
    <location>
        <begin position="35"/>
        <end position="54"/>
    </location>
</feature>
<feature type="transmembrane region" description="Helical" evidence="5">
    <location>
        <begin position="239"/>
        <end position="258"/>
    </location>
</feature>
<feature type="transmembrane region" description="Helical" evidence="5">
    <location>
        <begin position="278"/>
        <end position="298"/>
    </location>
</feature>
<organism evidence="6">
    <name type="scientific">Proteinivorax tanatarense</name>
    <dbReference type="NCBI Taxonomy" id="1260629"/>
    <lineage>
        <taxon>Bacteria</taxon>
        <taxon>Bacillati</taxon>
        <taxon>Bacillota</taxon>
        <taxon>Clostridia</taxon>
        <taxon>Eubacteriales</taxon>
        <taxon>Proteinivoracaceae</taxon>
        <taxon>Proteinivorax</taxon>
    </lineage>
</organism>
<dbReference type="CDD" id="cd09325">
    <property type="entry name" value="TDT_C4-dicarb_trans"/>
    <property type="match status" value="1"/>
</dbReference>
<keyword evidence="3 5" id="KW-1133">Transmembrane helix</keyword>
<reference evidence="6" key="2">
    <citation type="submission" date="2024-06" db="EMBL/GenBank/DDBJ databases">
        <authorList>
            <person name="Petrova K.O."/>
            <person name="Toshchakov S.V."/>
            <person name="Boltjanskaja Y.V."/>
            <person name="Kevbrin V."/>
        </authorList>
    </citation>
    <scope>NUCLEOTIDE SEQUENCE</scope>
    <source>
        <strain evidence="6">Z-910T</strain>
    </source>
</reference>
<name>A0AAU7VJN7_9FIRM</name>
<evidence type="ECO:0000313" key="6">
    <source>
        <dbReference type="EMBL" id="XBX74249.1"/>
    </source>
</evidence>
<dbReference type="Pfam" id="PF03595">
    <property type="entry name" value="SLAC1"/>
    <property type="match status" value="1"/>
</dbReference>
<evidence type="ECO:0000256" key="3">
    <source>
        <dbReference type="ARBA" id="ARBA00022989"/>
    </source>
</evidence>
<accession>A0AAU7VJN7</accession>
<comment type="subcellular location">
    <subcellularLocation>
        <location evidence="1">Membrane</location>
        <topology evidence="1">Multi-pass membrane protein</topology>
    </subcellularLocation>
</comment>
<evidence type="ECO:0000256" key="5">
    <source>
        <dbReference type="SAM" id="Phobius"/>
    </source>
</evidence>
<keyword evidence="2 5" id="KW-0812">Transmembrane</keyword>
<evidence type="ECO:0000256" key="4">
    <source>
        <dbReference type="ARBA" id="ARBA00023136"/>
    </source>
</evidence>
<proteinExistence type="predicted"/>
<feature type="transmembrane region" description="Helical" evidence="5">
    <location>
        <begin position="97"/>
        <end position="117"/>
    </location>
</feature>
<feature type="transmembrane region" description="Helical" evidence="5">
    <location>
        <begin position="183"/>
        <end position="205"/>
    </location>
</feature>
<dbReference type="Gene3D" id="1.50.10.150">
    <property type="entry name" value="Voltage-dependent anion channel"/>
    <property type="match status" value="1"/>
</dbReference>
<dbReference type="GO" id="GO:0046583">
    <property type="term" value="F:monoatomic cation efflux transmembrane transporter activity"/>
    <property type="evidence" value="ECO:0007669"/>
    <property type="project" value="TreeGrafter"/>
</dbReference>
<dbReference type="EMBL" id="CP158367">
    <property type="protein sequence ID" value="XBX74249.1"/>
    <property type="molecule type" value="Genomic_DNA"/>
</dbReference>
<dbReference type="InterPro" id="IPR004695">
    <property type="entry name" value="SLAC1/Mae1/Ssu1/TehA"/>
</dbReference>
<reference evidence="6" key="1">
    <citation type="journal article" date="2013" name="Extremophiles">
        <title>Proteinivorax tanatarense gen. nov., sp. nov., an anaerobic, haloalkaliphilic, proteolytic bacterium isolated from a decaying algal bloom, and proposal of Proteinivoraceae fam. nov.</title>
        <authorList>
            <person name="Kevbrin V."/>
            <person name="Boltyanskaya Y."/>
            <person name="Zhilina T."/>
            <person name="Kolganova T."/>
            <person name="Lavrentjeva E."/>
            <person name="Kuznetsov B."/>
        </authorList>
    </citation>
    <scope>NUCLEOTIDE SEQUENCE</scope>
    <source>
        <strain evidence="6">Z-910T</strain>
    </source>
</reference>
<keyword evidence="4 5" id="KW-0472">Membrane</keyword>
<feature type="transmembrane region" description="Helical" evidence="5">
    <location>
        <begin position="12"/>
        <end position="29"/>
    </location>
</feature>
<feature type="transmembrane region" description="Helical" evidence="5">
    <location>
        <begin position="129"/>
        <end position="147"/>
    </location>
</feature>